<proteinExistence type="inferred from homology"/>
<dbReference type="InterPro" id="IPR000743">
    <property type="entry name" value="Glyco_hydro_28"/>
</dbReference>
<name>A0AAD5KE30_9FUNG</name>
<comment type="caution">
    <text evidence="13">The sequence shown here is derived from an EMBL/GenBank/DDBJ whole genome shotgun (WGS) entry which is preliminary data.</text>
</comment>
<protein>
    <submittedName>
        <fullName evidence="13">Pectin lyase fold/virulence factor</fullName>
    </submittedName>
</protein>
<keyword evidence="7" id="KW-0325">Glycoprotein</keyword>
<evidence type="ECO:0000256" key="9">
    <source>
        <dbReference type="ARBA" id="ARBA00023316"/>
    </source>
</evidence>
<reference evidence="13" key="2">
    <citation type="submission" date="2023-02" db="EMBL/GenBank/DDBJ databases">
        <authorList>
            <consortium name="DOE Joint Genome Institute"/>
            <person name="Mondo S.J."/>
            <person name="Chang Y."/>
            <person name="Wang Y."/>
            <person name="Ahrendt S."/>
            <person name="Andreopoulos W."/>
            <person name="Barry K."/>
            <person name="Beard J."/>
            <person name="Benny G.L."/>
            <person name="Blankenship S."/>
            <person name="Bonito G."/>
            <person name="Cuomo C."/>
            <person name="Desiro A."/>
            <person name="Gervers K.A."/>
            <person name="Hundley H."/>
            <person name="Kuo A."/>
            <person name="LaButti K."/>
            <person name="Lang B.F."/>
            <person name="Lipzen A."/>
            <person name="O'Donnell K."/>
            <person name="Pangilinan J."/>
            <person name="Reynolds N."/>
            <person name="Sandor L."/>
            <person name="Smith M.W."/>
            <person name="Tsang A."/>
            <person name="Grigoriev I.V."/>
            <person name="Stajich J.E."/>
            <person name="Spatafora J.W."/>
        </authorList>
    </citation>
    <scope>NUCLEOTIDE SEQUENCE</scope>
    <source>
        <strain evidence="13">RSA 2281</strain>
    </source>
</reference>
<dbReference type="Proteomes" id="UP001209540">
    <property type="component" value="Unassembled WGS sequence"/>
</dbReference>
<dbReference type="GO" id="GO:0071555">
    <property type="term" value="P:cell wall organization"/>
    <property type="evidence" value="ECO:0007669"/>
    <property type="project" value="UniProtKB-KW"/>
</dbReference>
<keyword evidence="8 10" id="KW-0326">Glycosidase</keyword>
<evidence type="ECO:0000256" key="10">
    <source>
        <dbReference type="RuleBase" id="RU361169"/>
    </source>
</evidence>
<dbReference type="InterPro" id="IPR011050">
    <property type="entry name" value="Pectin_lyase_fold/virulence"/>
</dbReference>
<dbReference type="GO" id="GO:0005975">
    <property type="term" value="P:carbohydrate metabolic process"/>
    <property type="evidence" value="ECO:0007669"/>
    <property type="project" value="InterPro"/>
</dbReference>
<feature type="chain" id="PRO_5041919622" evidence="12">
    <location>
        <begin position="23"/>
        <end position="553"/>
    </location>
</feature>
<evidence type="ECO:0000313" key="14">
    <source>
        <dbReference type="Proteomes" id="UP001209540"/>
    </source>
</evidence>
<dbReference type="Gene3D" id="2.160.20.10">
    <property type="entry name" value="Single-stranded right-handed beta-helix, Pectin lyase-like"/>
    <property type="match status" value="1"/>
</dbReference>
<evidence type="ECO:0000256" key="2">
    <source>
        <dbReference type="ARBA" id="ARBA00008834"/>
    </source>
</evidence>
<evidence type="ECO:0000256" key="6">
    <source>
        <dbReference type="ARBA" id="ARBA00023157"/>
    </source>
</evidence>
<keyword evidence="13" id="KW-0456">Lyase</keyword>
<evidence type="ECO:0000256" key="7">
    <source>
        <dbReference type="ARBA" id="ARBA00023180"/>
    </source>
</evidence>
<evidence type="ECO:0000256" key="12">
    <source>
        <dbReference type="SAM" id="SignalP"/>
    </source>
</evidence>
<sequence>MRACTTLTFLSTVALIPNLVIGQLTGPVGPTTTVSDKSARKICNVLDYGAVADKKTDLGPALADAHFDCVRTAGSGVVYIPEGDYAMETWVTLNGGEGWALQLDGIIYRTGTSGGNMILVKRTNDFELFSSTGKGAIQGNGYEFHADNGNLGGPRILRLTMVNNFSVHDIALADAPSFHYSIDTCTNGEIYNMAIRGGDSGGLDAIDVWGENIWIHDVMATNKDECICVKNPSHNMLIENIYCNWSGGSAFGSLAKGINISDITYRNVYTYHSNQMMMIKSNGGNGTVSNVLLESFIGRSNAYSLDIDQYWSSMNPVEGDGVFLNNFTITNWKGTCENGKQRGPVKVACADGAPCTDIKIDDFEIWTETGDILNNYCQSAYGTGFCLKNKAADPSAYKGITYPITVEPKNYAAPTMSEDLEDNFGFTIPIPIPTIPASFFPDTPPISPLAGSVADKIVKSYQPASLKSTTTTTFSPTTTPVITTSTTLIPTTTATIIDIDSFTTTVLSTTAATPTESRRKQHRHHRHHDKKERHQKSHHLCNKKHSKESVEEK</sequence>
<dbReference type="PANTHER" id="PTHR31736">
    <property type="match status" value="1"/>
</dbReference>
<dbReference type="GO" id="GO:0046576">
    <property type="term" value="F:rhamnogalacturonan alpha-L-rhamnopyranosyl-(1-&gt;4)-alpha-D-galactopyranosyluronide lyase activity"/>
    <property type="evidence" value="ECO:0007669"/>
    <property type="project" value="UniProtKB-ARBA"/>
</dbReference>
<gene>
    <name evidence="13" type="ORF">BDA99DRAFT_479706</name>
</gene>
<comment type="subcellular location">
    <subcellularLocation>
        <location evidence="1">Secreted</location>
    </subcellularLocation>
</comment>
<keyword evidence="6" id="KW-1015">Disulfide bond</keyword>
<keyword evidence="5 10" id="KW-0378">Hydrolase</keyword>
<keyword evidence="3" id="KW-0964">Secreted</keyword>
<keyword evidence="9" id="KW-0961">Cell wall biogenesis/degradation</keyword>
<comment type="similarity">
    <text evidence="2 10">Belongs to the glycosyl hydrolase 28 family.</text>
</comment>
<keyword evidence="14" id="KW-1185">Reference proteome</keyword>
<reference evidence="13" key="1">
    <citation type="journal article" date="2022" name="IScience">
        <title>Evolution of zygomycete secretomes and the origins of terrestrial fungal ecologies.</title>
        <authorList>
            <person name="Chang Y."/>
            <person name="Wang Y."/>
            <person name="Mondo S."/>
            <person name="Ahrendt S."/>
            <person name="Andreopoulos W."/>
            <person name="Barry K."/>
            <person name="Beard J."/>
            <person name="Benny G.L."/>
            <person name="Blankenship S."/>
            <person name="Bonito G."/>
            <person name="Cuomo C."/>
            <person name="Desiro A."/>
            <person name="Gervers K.A."/>
            <person name="Hundley H."/>
            <person name="Kuo A."/>
            <person name="LaButti K."/>
            <person name="Lang B.F."/>
            <person name="Lipzen A."/>
            <person name="O'Donnell K."/>
            <person name="Pangilinan J."/>
            <person name="Reynolds N."/>
            <person name="Sandor L."/>
            <person name="Smith M.E."/>
            <person name="Tsang A."/>
            <person name="Grigoriev I.V."/>
            <person name="Stajich J.E."/>
            <person name="Spatafora J.W."/>
        </authorList>
    </citation>
    <scope>NUCLEOTIDE SEQUENCE</scope>
    <source>
        <strain evidence="13">RSA 2281</strain>
    </source>
</reference>
<evidence type="ECO:0000256" key="4">
    <source>
        <dbReference type="ARBA" id="ARBA00022729"/>
    </source>
</evidence>
<evidence type="ECO:0000256" key="3">
    <source>
        <dbReference type="ARBA" id="ARBA00022525"/>
    </source>
</evidence>
<feature type="region of interest" description="Disordered" evidence="11">
    <location>
        <begin position="510"/>
        <end position="553"/>
    </location>
</feature>
<dbReference type="SUPFAM" id="SSF51126">
    <property type="entry name" value="Pectin lyase-like"/>
    <property type="match status" value="1"/>
</dbReference>
<evidence type="ECO:0000256" key="8">
    <source>
        <dbReference type="ARBA" id="ARBA00023295"/>
    </source>
</evidence>
<evidence type="ECO:0000256" key="5">
    <source>
        <dbReference type="ARBA" id="ARBA00022801"/>
    </source>
</evidence>
<dbReference type="GO" id="GO:0004650">
    <property type="term" value="F:polygalacturonase activity"/>
    <property type="evidence" value="ECO:0007669"/>
    <property type="project" value="InterPro"/>
</dbReference>
<keyword evidence="4 12" id="KW-0732">Signal</keyword>
<dbReference type="EMBL" id="JAIXMP010000009">
    <property type="protein sequence ID" value="KAI9268015.1"/>
    <property type="molecule type" value="Genomic_DNA"/>
</dbReference>
<organism evidence="13 14">
    <name type="scientific">Phascolomyces articulosus</name>
    <dbReference type="NCBI Taxonomy" id="60185"/>
    <lineage>
        <taxon>Eukaryota</taxon>
        <taxon>Fungi</taxon>
        <taxon>Fungi incertae sedis</taxon>
        <taxon>Mucoromycota</taxon>
        <taxon>Mucoromycotina</taxon>
        <taxon>Mucoromycetes</taxon>
        <taxon>Mucorales</taxon>
        <taxon>Lichtheimiaceae</taxon>
        <taxon>Phascolomyces</taxon>
    </lineage>
</organism>
<evidence type="ECO:0000256" key="1">
    <source>
        <dbReference type="ARBA" id="ARBA00004613"/>
    </source>
</evidence>
<accession>A0AAD5KE30</accession>
<feature type="signal peptide" evidence="12">
    <location>
        <begin position="1"/>
        <end position="22"/>
    </location>
</feature>
<dbReference type="Pfam" id="PF00295">
    <property type="entry name" value="Glyco_hydro_28"/>
    <property type="match status" value="1"/>
</dbReference>
<dbReference type="GO" id="GO:0005576">
    <property type="term" value="C:extracellular region"/>
    <property type="evidence" value="ECO:0007669"/>
    <property type="project" value="UniProtKB-SubCell"/>
</dbReference>
<evidence type="ECO:0000313" key="13">
    <source>
        <dbReference type="EMBL" id="KAI9268015.1"/>
    </source>
</evidence>
<evidence type="ECO:0000256" key="11">
    <source>
        <dbReference type="SAM" id="MobiDB-lite"/>
    </source>
</evidence>
<feature type="compositionally biased region" description="Basic residues" evidence="11">
    <location>
        <begin position="519"/>
        <end position="546"/>
    </location>
</feature>
<dbReference type="PANTHER" id="PTHR31736:SF19">
    <property type="entry name" value="PECTIN LYASE SUPERFAMILY PROTEIN-RELATED"/>
    <property type="match status" value="1"/>
</dbReference>
<dbReference type="AlphaFoldDB" id="A0AAD5KE30"/>
<dbReference type="InterPro" id="IPR012334">
    <property type="entry name" value="Pectin_lyas_fold"/>
</dbReference>